<evidence type="ECO:0000256" key="2">
    <source>
        <dbReference type="ARBA" id="ARBA00000909"/>
    </source>
</evidence>
<evidence type="ECO:0000256" key="8">
    <source>
        <dbReference type="ARBA" id="ARBA00022857"/>
    </source>
</evidence>
<dbReference type="EC" id="5.1.99.6" evidence="19"/>
<feature type="binding site" evidence="18">
    <location>
        <position position="155"/>
    </location>
    <ligand>
        <name>K(+)</name>
        <dbReference type="ChEBI" id="CHEBI:29103"/>
    </ligand>
</feature>
<keyword evidence="12 17" id="KW-0456">Lyase</keyword>
<evidence type="ECO:0000256" key="19">
    <source>
        <dbReference type="PIRNR" id="PIRNR017184"/>
    </source>
</evidence>
<dbReference type="InterPro" id="IPR030677">
    <property type="entry name" value="Nnr"/>
</dbReference>
<evidence type="ECO:0000256" key="9">
    <source>
        <dbReference type="ARBA" id="ARBA00022958"/>
    </source>
</evidence>
<keyword evidence="7 17" id="KW-0067">ATP-binding</keyword>
<evidence type="ECO:0000256" key="3">
    <source>
        <dbReference type="ARBA" id="ARBA00006001"/>
    </source>
</evidence>
<dbReference type="InterPro" id="IPR017953">
    <property type="entry name" value="Carbohydrate_kinase_pred_CS"/>
</dbReference>
<evidence type="ECO:0000256" key="20">
    <source>
        <dbReference type="SAM" id="MobiDB-lite"/>
    </source>
</evidence>
<comment type="function">
    <text evidence="17">Catalyzes the dehydration of the S-form of NAD(P)HX at the expense of ADP, which is converted to AMP. Together with NAD(P)HX epimerase, which catalyzes the epimerization of the S- and R-forms, the enzyme allows the repair of both epimers of NAD(P)HX, a damaged form of NAD(P)H that is a result of enzymatic or heat-dependent hydration.</text>
</comment>
<feature type="binding site" evidence="18">
    <location>
        <position position="59"/>
    </location>
    <ligand>
        <name>K(+)</name>
        <dbReference type="ChEBI" id="CHEBI:29103"/>
    </ligand>
</feature>
<evidence type="ECO:0000256" key="16">
    <source>
        <dbReference type="ARBA" id="ARBA00049209"/>
    </source>
</evidence>
<keyword evidence="11 18" id="KW-0413">Isomerase</keyword>
<dbReference type="Proteomes" id="UP000199423">
    <property type="component" value="Unassembled WGS sequence"/>
</dbReference>
<evidence type="ECO:0000256" key="14">
    <source>
        <dbReference type="ARBA" id="ARBA00025153"/>
    </source>
</evidence>
<comment type="function">
    <text evidence="18">Catalyzes the epimerization of the S- and R-forms of NAD(P)HX, a damaged form of NAD(P)H that is a result of enzymatic or heat-dependent hydration. This is a prerequisite for the S-specific NAD(P)H-hydrate dehydratase to allow the repair of both epimers of NAD(P)HX.</text>
</comment>
<dbReference type="HAMAP" id="MF_01965">
    <property type="entry name" value="NADHX_dehydratase"/>
    <property type="match status" value="1"/>
</dbReference>
<evidence type="ECO:0000256" key="7">
    <source>
        <dbReference type="ARBA" id="ARBA00022840"/>
    </source>
</evidence>
<dbReference type="InterPro" id="IPR029056">
    <property type="entry name" value="Ribokinase-like"/>
</dbReference>
<comment type="function">
    <text evidence="14 19">Bifunctional enzyme that catalyzes the epimerization of the S- and R-forms of NAD(P)HX and the dehydration of the S-form of NAD(P)HX at the expense of ADP, which is converted to AMP. This allows the repair of both epimers of NAD(P)HX, a damaged form of NAD(P)H that is a result of enzymatic or heat-dependent hydration.</text>
</comment>
<comment type="catalytic activity">
    <reaction evidence="16 17 19">
        <text>(6S)-NADPHX + ADP = AMP + phosphate + NADPH + H(+)</text>
        <dbReference type="Rhea" id="RHEA:32235"/>
        <dbReference type="ChEBI" id="CHEBI:15378"/>
        <dbReference type="ChEBI" id="CHEBI:43474"/>
        <dbReference type="ChEBI" id="CHEBI:57783"/>
        <dbReference type="ChEBI" id="CHEBI:64076"/>
        <dbReference type="ChEBI" id="CHEBI:456215"/>
        <dbReference type="ChEBI" id="CHEBI:456216"/>
        <dbReference type="EC" id="4.2.1.136"/>
    </reaction>
</comment>
<dbReference type="PANTHER" id="PTHR12592:SF0">
    <property type="entry name" value="ATP-DEPENDENT (S)-NAD(P)H-HYDRATE DEHYDRATASE"/>
    <property type="match status" value="1"/>
</dbReference>
<sequence length="521" mass="53815">MNELLTPAETGEADRLTEAGGTPGLDLMARAGKAVADVAALMTRGPDTRIAVLCGPGNNGGDGFVAARLLRNVGFDVRVFLLGDKSALKGDAAEMARRWPLPIRAATPDALQSMYLVIDALFGAGLSRPIEGDAAELVEAVNASGLPVLAVDVPSGVDGASGEVRGVAIKARRTVTFFRKKPGHLLMPGRDLCGEVTVADIGIPESVLETLKPRLHENAPGIWISDFNWPTDGGHKYDRGHAVIVSGPALQTGAARLGARGALRAGAGVVTIVGNSTATAIIATQVTSIMVRSVSGAKALSEFLRDQRRNAVLIGPGASVGPDTVADVLAILKSSASVVLDADALTSFADPEDDGDRAEASMGFLARNGDRGPAQPSTLFAAIKGRQAPVVMTPHEGEFKRLFGELPGSKVERARTAAEQSGAVIILKGTDTVIAAPDGRAIINSNAPSWLATAGSGDVLAGIVTGLLAQRMPAFEAASAAVWLHGEAASAFGIGLIAEDLPDVLPKVLQKLYAEKPRGRR</sequence>
<dbReference type="STRING" id="51670.SAMN04488557_1077"/>
<dbReference type="Gene3D" id="3.40.50.10260">
    <property type="entry name" value="YjeF N-terminal domain"/>
    <property type="match status" value="1"/>
</dbReference>
<dbReference type="GO" id="GO:0052855">
    <property type="term" value="F:ADP-dependent NAD(P)H-hydrate dehydratase activity"/>
    <property type="evidence" value="ECO:0007669"/>
    <property type="project" value="UniProtKB-UniRule"/>
</dbReference>
<dbReference type="PROSITE" id="PS01050">
    <property type="entry name" value="YJEF_C_2"/>
    <property type="match status" value="1"/>
</dbReference>
<feature type="binding site" evidence="17">
    <location>
        <position position="395"/>
    </location>
    <ligand>
        <name>(6S)-NADPHX</name>
        <dbReference type="ChEBI" id="CHEBI:64076"/>
    </ligand>
</feature>
<dbReference type="GO" id="GO:0046872">
    <property type="term" value="F:metal ion binding"/>
    <property type="evidence" value="ECO:0007669"/>
    <property type="project" value="UniProtKB-UniRule"/>
</dbReference>
<feature type="domain" description="YjeF N-terminal" evidence="22">
    <location>
        <begin position="10"/>
        <end position="209"/>
    </location>
</feature>
<keyword evidence="8 17" id="KW-0521">NADP</keyword>
<dbReference type="PROSITE" id="PS51385">
    <property type="entry name" value="YJEF_N"/>
    <property type="match status" value="1"/>
</dbReference>
<dbReference type="OrthoDB" id="9806925at2"/>
<dbReference type="PROSITE" id="PS51383">
    <property type="entry name" value="YJEF_C_3"/>
    <property type="match status" value="1"/>
</dbReference>
<reference evidence="24" key="1">
    <citation type="submission" date="2016-10" db="EMBL/GenBank/DDBJ databases">
        <authorList>
            <person name="Varghese N."/>
            <person name="Submissions S."/>
        </authorList>
    </citation>
    <scope>NUCLEOTIDE SEQUENCE [LARGE SCALE GENOMIC DNA]</scope>
    <source>
        <strain evidence="24">DSM 1565</strain>
    </source>
</reference>
<keyword evidence="24" id="KW-1185">Reference proteome</keyword>
<dbReference type="SUPFAM" id="SSF64153">
    <property type="entry name" value="YjeF N-terminal domain-like"/>
    <property type="match status" value="1"/>
</dbReference>
<dbReference type="RefSeq" id="WP_092865155.1">
    <property type="nucleotide sequence ID" value="NZ_FPCH01000001.1"/>
</dbReference>
<keyword evidence="5 18" id="KW-0479">Metal-binding</keyword>
<dbReference type="GO" id="GO:0052856">
    <property type="term" value="F:NAD(P)HX epimerase activity"/>
    <property type="evidence" value="ECO:0007669"/>
    <property type="project" value="UniProtKB-UniRule"/>
</dbReference>
<evidence type="ECO:0000256" key="10">
    <source>
        <dbReference type="ARBA" id="ARBA00023027"/>
    </source>
</evidence>
<keyword evidence="9 18" id="KW-0630">Potassium</keyword>
<feature type="binding site" evidence="17">
    <location>
        <position position="317"/>
    </location>
    <ligand>
        <name>(6S)-NADPHX</name>
        <dbReference type="ChEBI" id="CHEBI:64076"/>
    </ligand>
</feature>
<dbReference type="AlphaFoldDB" id="A0A1I7N230"/>
<comment type="catalytic activity">
    <reaction evidence="1 18 19">
        <text>(6R)-NADHX = (6S)-NADHX</text>
        <dbReference type="Rhea" id="RHEA:32215"/>
        <dbReference type="ChEBI" id="CHEBI:64074"/>
        <dbReference type="ChEBI" id="CHEBI:64075"/>
        <dbReference type="EC" id="5.1.99.6"/>
    </reaction>
</comment>
<dbReference type="GO" id="GO:0046496">
    <property type="term" value="P:nicotinamide nucleotide metabolic process"/>
    <property type="evidence" value="ECO:0007669"/>
    <property type="project" value="UniProtKB-UniRule"/>
</dbReference>
<evidence type="ECO:0000259" key="21">
    <source>
        <dbReference type="PROSITE" id="PS51383"/>
    </source>
</evidence>
<evidence type="ECO:0000256" key="6">
    <source>
        <dbReference type="ARBA" id="ARBA00022741"/>
    </source>
</evidence>
<feature type="binding site" evidence="17">
    <location>
        <begin position="428"/>
        <end position="432"/>
    </location>
    <ligand>
        <name>AMP</name>
        <dbReference type="ChEBI" id="CHEBI:456215"/>
    </ligand>
</feature>
<protein>
    <recommendedName>
        <fullName evidence="19">Bifunctional NAD(P)H-hydrate repair enzyme</fullName>
    </recommendedName>
    <alternativeName>
        <fullName evidence="19">Nicotinamide nucleotide repair protein</fullName>
    </alternativeName>
    <domain>
        <recommendedName>
            <fullName evidence="19">ADP-dependent (S)-NAD(P)H-hydrate dehydratase</fullName>
            <ecNumber evidence="19">4.2.1.136</ecNumber>
        </recommendedName>
        <alternativeName>
            <fullName evidence="19">ADP-dependent NAD(P)HX dehydratase</fullName>
        </alternativeName>
    </domain>
    <domain>
        <recommendedName>
            <fullName evidence="19">NAD(P)H-hydrate epimerase</fullName>
            <ecNumber evidence="19">5.1.99.6</ecNumber>
        </recommendedName>
    </domain>
</protein>
<organism evidence="23 24">
    <name type="scientific">Hyphomicrobium facile</name>
    <dbReference type="NCBI Taxonomy" id="51670"/>
    <lineage>
        <taxon>Bacteria</taxon>
        <taxon>Pseudomonadati</taxon>
        <taxon>Pseudomonadota</taxon>
        <taxon>Alphaproteobacteria</taxon>
        <taxon>Hyphomicrobiales</taxon>
        <taxon>Hyphomicrobiaceae</taxon>
        <taxon>Hyphomicrobium</taxon>
    </lineage>
</organism>
<evidence type="ECO:0000256" key="18">
    <source>
        <dbReference type="HAMAP-Rule" id="MF_01966"/>
    </source>
</evidence>
<evidence type="ECO:0000256" key="12">
    <source>
        <dbReference type="ARBA" id="ARBA00023239"/>
    </source>
</evidence>
<comment type="similarity">
    <text evidence="4 19">In the C-terminal section; belongs to the NnrD/CARKD family.</text>
</comment>
<comment type="catalytic activity">
    <reaction evidence="2 18 19">
        <text>(6R)-NADPHX = (6S)-NADPHX</text>
        <dbReference type="Rhea" id="RHEA:32227"/>
        <dbReference type="ChEBI" id="CHEBI:64076"/>
        <dbReference type="ChEBI" id="CHEBI:64077"/>
        <dbReference type="EC" id="5.1.99.6"/>
    </reaction>
</comment>
<dbReference type="InterPro" id="IPR036652">
    <property type="entry name" value="YjeF_N_dom_sf"/>
</dbReference>
<feature type="region of interest" description="Disordered" evidence="20">
    <location>
        <begin position="1"/>
        <end position="21"/>
    </location>
</feature>
<comment type="cofactor">
    <cofactor evidence="18 19">
        <name>K(+)</name>
        <dbReference type="ChEBI" id="CHEBI:29103"/>
    </cofactor>
    <text evidence="18 19">Binds 1 potassium ion per subunit.</text>
</comment>
<dbReference type="EC" id="4.2.1.136" evidence="19"/>
<dbReference type="Gene3D" id="3.40.1190.20">
    <property type="match status" value="1"/>
</dbReference>
<feature type="binding site" evidence="18">
    <location>
        <position position="119"/>
    </location>
    <ligand>
        <name>K(+)</name>
        <dbReference type="ChEBI" id="CHEBI:29103"/>
    </ligand>
</feature>
<gene>
    <name evidence="17" type="primary">nnrD</name>
    <name evidence="18" type="synonym">nnrE</name>
    <name evidence="23" type="ORF">SAMN04488557_1077</name>
</gene>
<comment type="similarity">
    <text evidence="17">Belongs to the NnrD/CARKD family.</text>
</comment>
<proteinExistence type="inferred from homology"/>
<evidence type="ECO:0000256" key="13">
    <source>
        <dbReference type="ARBA" id="ARBA00023268"/>
    </source>
</evidence>
<accession>A0A1I7N230</accession>
<dbReference type="InterPro" id="IPR000631">
    <property type="entry name" value="CARKD"/>
</dbReference>
<keyword evidence="13" id="KW-0511">Multifunctional enzyme</keyword>
<comment type="subunit">
    <text evidence="17">Homotetramer.</text>
</comment>
<evidence type="ECO:0000256" key="17">
    <source>
        <dbReference type="HAMAP-Rule" id="MF_01965"/>
    </source>
</evidence>
<dbReference type="NCBIfam" id="TIGR00197">
    <property type="entry name" value="yjeF_nterm"/>
    <property type="match status" value="1"/>
</dbReference>
<evidence type="ECO:0000259" key="22">
    <source>
        <dbReference type="PROSITE" id="PS51385"/>
    </source>
</evidence>
<comment type="caution">
    <text evidence="18">Lacks conserved residue(s) required for the propagation of feature annotation.</text>
</comment>
<feature type="binding site" evidence="17">
    <location>
        <position position="458"/>
    </location>
    <ligand>
        <name>(6S)-NADPHX</name>
        <dbReference type="ChEBI" id="CHEBI:64076"/>
    </ligand>
</feature>
<evidence type="ECO:0000313" key="23">
    <source>
        <dbReference type="EMBL" id="SFV28724.1"/>
    </source>
</evidence>
<comment type="similarity">
    <text evidence="18">Belongs to the NnrE/AIBP family.</text>
</comment>
<comment type="similarity">
    <text evidence="3 19">In the N-terminal section; belongs to the NnrE/AIBP family.</text>
</comment>
<feature type="binding site" evidence="17">
    <location>
        <position position="254"/>
    </location>
    <ligand>
        <name>(6S)-NADPHX</name>
        <dbReference type="ChEBI" id="CHEBI:64076"/>
    </ligand>
</feature>
<dbReference type="SUPFAM" id="SSF53613">
    <property type="entry name" value="Ribokinase-like"/>
    <property type="match status" value="1"/>
</dbReference>
<dbReference type="GO" id="GO:0005524">
    <property type="term" value="F:ATP binding"/>
    <property type="evidence" value="ECO:0007669"/>
    <property type="project" value="UniProtKB-UniRule"/>
</dbReference>
<feature type="binding site" evidence="18">
    <location>
        <begin position="123"/>
        <end position="129"/>
    </location>
    <ligand>
        <name>(6S)-NADPHX</name>
        <dbReference type="ChEBI" id="CHEBI:64076"/>
    </ligand>
</feature>
<evidence type="ECO:0000256" key="11">
    <source>
        <dbReference type="ARBA" id="ARBA00023235"/>
    </source>
</evidence>
<keyword evidence="6 17" id="KW-0547">Nucleotide-binding</keyword>
<feature type="binding site" evidence="17">
    <location>
        <position position="457"/>
    </location>
    <ligand>
        <name>AMP</name>
        <dbReference type="ChEBI" id="CHEBI:456215"/>
    </ligand>
</feature>
<evidence type="ECO:0000256" key="4">
    <source>
        <dbReference type="ARBA" id="ARBA00009524"/>
    </source>
</evidence>
<feature type="binding site" evidence="18">
    <location>
        <position position="152"/>
    </location>
    <ligand>
        <name>(6S)-NADPHX</name>
        <dbReference type="ChEBI" id="CHEBI:64076"/>
    </ligand>
</feature>
<evidence type="ECO:0000313" key="24">
    <source>
        <dbReference type="Proteomes" id="UP000199423"/>
    </source>
</evidence>
<name>A0A1I7N230_9HYPH</name>
<dbReference type="NCBIfam" id="TIGR00196">
    <property type="entry name" value="yjeF_cterm"/>
    <property type="match status" value="1"/>
</dbReference>
<dbReference type="EMBL" id="FPCH01000001">
    <property type="protein sequence ID" value="SFV28724.1"/>
    <property type="molecule type" value="Genomic_DNA"/>
</dbReference>
<evidence type="ECO:0000256" key="1">
    <source>
        <dbReference type="ARBA" id="ARBA00000013"/>
    </source>
</evidence>
<evidence type="ECO:0000256" key="15">
    <source>
        <dbReference type="ARBA" id="ARBA00048238"/>
    </source>
</evidence>
<feature type="binding site" evidence="18">
    <location>
        <begin position="58"/>
        <end position="62"/>
    </location>
    <ligand>
        <name>(6S)-NADPHX</name>
        <dbReference type="ChEBI" id="CHEBI:64076"/>
    </ligand>
</feature>
<comment type="cofactor">
    <cofactor evidence="17">
        <name>Mg(2+)</name>
        <dbReference type="ChEBI" id="CHEBI:18420"/>
    </cofactor>
</comment>
<dbReference type="GO" id="GO:0110051">
    <property type="term" value="P:metabolite repair"/>
    <property type="evidence" value="ECO:0007669"/>
    <property type="project" value="TreeGrafter"/>
</dbReference>
<feature type="domain" description="YjeF C-terminal" evidence="21">
    <location>
        <begin position="219"/>
        <end position="512"/>
    </location>
</feature>
<dbReference type="HAMAP" id="MF_01966">
    <property type="entry name" value="NADHX_epimerase"/>
    <property type="match status" value="1"/>
</dbReference>
<dbReference type="CDD" id="cd01171">
    <property type="entry name" value="YXKO-related"/>
    <property type="match status" value="1"/>
</dbReference>
<dbReference type="Pfam" id="PF01256">
    <property type="entry name" value="Carb_kinase"/>
    <property type="match status" value="2"/>
</dbReference>
<dbReference type="InterPro" id="IPR004443">
    <property type="entry name" value="YjeF_N_dom"/>
</dbReference>
<comment type="catalytic activity">
    <reaction evidence="15 17 19">
        <text>(6S)-NADHX + ADP = AMP + phosphate + NADH + H(+)</text>
        <dbReference type="Rhea" id="RHEA:32223"/>
        <dbReference type="ChEBI" id="CHEBI:15378"/>
        <dbReference type="ChEBI" id="CHEBI:43474"/>
        <dbReference type="ChEBI" id="CHEBI:57945"/>
        <dbReference type="ChEBI" id="CHEBI:64074"/>
        <dbReference type="ChEBI" id="CHEBI:456215"/>
        <dbReference type="ChEBI" id="CHEBI:456216"/>
        <dbReference type="EC" id="4.2.1.136"/>
    </reaction>
</comment>
<keyword evidence="10 17" id="KW-0520">NAD</keyword>
<dbReference type="Pfam" id="PF03853">
    <property type="entry name" value="YjeF_N"/>
    <property type="match status" value="1"/>
</dbReference>
<evidence type="ECO:0000256" key="5">
    <source>
        <dbReference type="ARBA" id="ARBA00022723"/>
    </source>
</evidence>
<dbReference type="PIRSF" id="PIRSF017184">
    <property type="entry name" value="Nnr"/>
    <property type="match status" value="1"/>
</dbReference>
<dbReference type="PANTHER" id="PTHR12592">
    <property type="entry name" value="ATP-DEPENDENT (S)-NAD(P)H-HYDRATE DEHYDRATASE FAMILY MEMBER"/>
    <property type="match status" value="1"/>
</dbReference>